<accession>E6PVA3</accession>
<dbReference type="Gene3D" id="3.60.15.10">
    <property type="entry name" value="Ribonuclease Z/Hydroxyacylglutathione hydrolase-like"/>
    <property type="match status" value="1"/>
</dbReference>
<protein>
    <submittedName>
        <fullName evidence="2">Putative Beta lactamase</fullName>
        <ecNumber evidence="2">3.5.2.6</ecNumber>
    </submittedName>
</protein>
<dbReference type="Pfam" id="PF00753">
    <property type="entry name" value="Lactamase_B"/>
    <property type="match status" value="1"/>
</dbReference>
<dbReference type="PANTHER" id="PTHR42951">
    <property type="entry name" value="METALLO-BETA-LACTAMASE DOMAIN-CONTAINING"/>
    <property type="match status" value="1"/>
</dbReference>
<dbReference type="EMBL" id="CABM01000064">
    <property type="protein sequence ID" value="CBH98860.1"/>
    <property type="molecule type" value="Genomic_DNA"/>
</dbReference>
<gene>
    <name evidence="2" type="ORF">CARN2_0033</name>
</gene>
<feature type="domain" description="Metallo-beta-lactamase" evidence="1">
    <location>
        <begin position="88"/>
        <end position="274"/>
    </location>
</feature>
<reference evidence="2" key="1">
    <citation type="submission" date="2009-10" db="EMBL/GenBank/DDBJ databases">
        <title>Diversity of trophic interactions inside an arsenic-rich microbial ecosystem.</title>
        <authorList>
            <person name="Bertin P.N."/>
            <person name="Heinrich-Salmeron A."/>
            <person name="Pelletier E."/>
            <person name="Goulhen-Chollet F."/>
            <person name="Arsene-Ploetze F."/>
            <person name="Gallien S."/>
            <person name="Calteau A."/>
            <person name="Vallenet D."/>
            <person name="Casiot C."/>
            <person name="Chane-Woon-Ming B."/>
            <person name="Giloteaux L."/>
            <person name="Barakat M."/>
            <person name="Bonnefoy V."/>
            <person name="Bruneel O."/>
            <person name="Chandler M."/>
            <person name="Cleiss J."/>
            <person name="Duran R."/>
            <person name="Elbaz-Poulichet F."/>
            <person name="Fonknechten N."/>
            <person name="Lauga B."/>
            <person name="Mornico D."/>
            <person name="Ortet P."/>
            <person name="Schaeffer C."/>
            <person name="Siguier P."/>
            <person name="Alexander Thil Smith A."/>
            <person name="Van Dorsselaer A."/>
            <person name="Weissenbach J."/>
            <person name="Medigue C."/>
            <person name="Le Paslier D."/>
        </authorList>
    </citation>
    <scope>NUCLEOTIDE SEQUENCE</scope>
</reference>
<proteinExistence type="predicted"/>
<name>E6PVA3_9ZZZZ</name>
<dbReference type="InterPro" id="IPR001279">
    <property type="entry name" value="Metallo-B-lactamas"/>
</dbReference>
<dbReference type="InterPro" id="IPR036866">
    <property type="entry name" value="RibonucZ/Hydroxyglut_hydro"/>
</dbReference>
<dbReference type="SMART" id="SM00849">
    <property type="entry name" value="Lactamase_B"/>
    <property type="match status" value="1"/>
</dbReference>
<dbReference type="PANTHER" id="PTHR42951:SF20">
    <property type="entry name" value="BETA LACTAMASE"/>
    <property type="match status" value="1"/>
</dbReference>
<dbReference type="CDD" id="cd16282">
    <property type="entry name" value="metallo-hydrolase-like_MBL-fold"/>
    <property type="match status" value="1"/>
</dbReference>
<dbReference type="GO" id="GO:0008800">
    <property type="term" value="F:beta-lactamase activity"/>
    <property type="evidence" value="ECO:0007669"/>
    <property type="project" value="UniProtKB-EC"/>
</dbReference>
<evidence type="ECO:0000313" key="2">
    <source>
        <dbReference type="EMBL" id="CBH98860.1"/>
    </source>
</evidence>
<evidence type="ECO:0000259" key="1">
    <source>
        <dbReference type="SMART" id="SM00849"/>
    </source>
</evidence>
<dbReference type="AlphaFoldDB" id="E6PVA3"/>
<dbReference type="EC" id="3.5.2.6" evidence="2"/>
<sequence>MRLAGSEPKGGYTRLQQAQPKSEQAMKYTAPLRQFTRWSWAIALLLMGLASAHAAPPAMTIELKKLSEQVYVAVGEAGLASSANRGFNSNAGFVITKAGVVVFDTLGTPVLGEALVRAIKTVTDQPIKLVIVSHYHADHFYGLQAFKDQGAEIWADVKARHELGTDLFKQRLQQRQRDLFPDVDENQKIVPADRWLNGDTHFEMGGTHFKIIYAGPAHTAEDILLWAQEPRVLFAGDLFFQGRVPYVVGANLRGWLASMDKMTTLDAAWVVPGHGQPSKDPMPGITMTRDYLQFLMAQMGRGADDMLSFDEAYDRVDWGRWKSMPAFDAANRLNAYTAYLEMQQETLKK</sequence>
<dbReference type="InterPro" id="IPR050855">
    <property type="entry name" value="NDM-1-like"/>
</dbReference>
<keyword evidence="2" id="KW-0378">Hydrolase</keyword>
<comment type="caution">
    <text evidence="2">The sequence shown here is derived from an EMBL/GenBank/DDBJ whole genome shotgun (WGS) entry which is preliminary data.</text>
</comment>
<organism evidence="2">
    <name type="scientific">mine drainage metagenome</name>
    <dbReference type="NCBI Taxonomy" id="410659"/>
    <lineage>
        <taxon>unclassified sequences</taxon>
        <taxon>metagenomes</taxon>
        <taxon>ecological metagenomes</taxon>
    </lineage>
</organism>
<dbReference type="SUPFAM" id="SSF56281">
    <property type="entry name" value="Metallo-hydrolase/oxidoreductase"/>
    <property type="match status" value="1"/>
</dbReference>